<feature type="region of interest" description="Disordered" evidence="1">
    <location>
        <begin position="14"/>
        <end position="130"/>
    </location>
</feature>
<dbReference type="EMBL" id="BLIN01000005">
    <property type="protein sequence ID" value="GFE08496.1"/>
    <property type="molecule type" value="Genomic_DNA"/>
</dbReference>
<dbReference type="AlphaFoldDB" id="A0A640SDE6"/>
<organism evidence="2 3">
    <name type="scientific">Streptomyces caniferus</name>
    <dbReference type="NCBI Taxonomy" id="285557"/>
    <lineage>
        <taxon>Bacteria</taxon>
        <taxon>Bacillati</taxon>
        <taxon>Actinomycetota</taxon>
        <taxon>Actinomycetes</taxon>
        <taxon>Kitasatosporales</taxon>
        <taxon>Streptomycetaceae</taxon>
        <taxon>Streptomyces</taxon>
    </lineage>
</organism>
<feature type="compositionally biased region" description="Basic residues" evidence="1">
    <location>
        <begin position="94"/>
        <end position="106"/>
    </location>
</feature>
<evidence type="ECO:0000313" key="2">
    <source>
        <dbReference type="EMBL" id="GFE08496.1"/>
    </source>
</evidence>
<proteinExistence type="predicted"/>
<protein>
    <submittedName>
        <fullName evidence="2">Uncharacterized protein</fullName>
    </submittedName>
</protein>
<evidence type="ECO:0000256" key="1">
    <source>
        <dbReference type="SAM" id="MobiDB-lite"/>
    </source>
</evidence>
<dbReference type="Proteomes" id="UP000435837">
    <property type="component" value="Unassembled WGS sequence"/>
</dbReference>
<accession>A0A640SDE6</accession>
<reference evidence="2 3" key="1">
    <citation type="submission" date="2019-12" db="EMBL/GenBank/DDBJ databases">
        <title>Whole genome shotgun sequence of Streptomyces caniferus NBRC 15389.</title>
        <authorList>
            <person name="Ichikawa N."/>
            <person name="Kimura A."/>
            <person name="Kitahashi Y."/>
            <person name="Komaki H."/>
            <person name="Tamura T."/>
        </authorList>
    </citation>
    <scope>NUCLEOTIDE SEQUENCE [LARGE SCALE GENOMIC DNA]</scope>
    <source>
        <strain evidence="2 3">NBRC 15389</strain>
    </source>
</reference>
<gene>
    <name evidence="2" type="ORF">Scani_47640</name>
</gene>
<comment type="caution">
    <text evidence="2">The sequence shown here is derived from an EMBL/GenBank/DDBJ whole genome shotgun (WGS) entry which is preliminary data.</text>
</comment>
<evidence type="ECO:0000313" key="3">
    <source>
        <dbReference type="Proteomes" id="UP000435837"/>
    </source>
</evidence>
<name>A0A640SDE6_9ACTN</name>
<sequence>MGLQVGGPVRLAGLTETAIGGPPPPAFTHFPHGRGRAGGAWCVDVKRSSPHTRPRRSVTAPTAPRSGPRPPQAQRRTTTTTGQAKRSGQAKRTGPARRQAKRRAHRAAGGQRRQTTTAEKTKTWETTSYR</sequence>
<feature type="compositionally biased region" description="Low complexity" evidence="1">
    <location>
        <begin position="107"/>
        <end position="130"/>
    </location>
</feature>
<feature type="compositionally biased region" description="Low complexity" evidence="1">
    <location>
        <begin position="72"/>
        <end position="84"/>
    </location>
</feature>